<proteinExistence type="predicted"/>
<comment type="caution">
    <text evidence="1">The sequence shown here is derived from an EMBL/GenBank/DDBJ whole genome shotgun (WGS) entry which is preliminary data.</text>
</comment>
<reference evidence="1 2" key="1">
    <citation type="submission" date="2018-02" db="EMBL/GenBank/DDBJ databases">
        <title>Genomic Encyclopedia of Archaeal and Bacterial Type Strains, Phase II (KMG-II): from individual species to whole genera.</title>
        <authorList>
            <person name="Goeker M."/>
        </authorList>
    </citation>
    <scope>NUCLEOTIDE SEQUENCE [LARGE SCALE GENOMIC DNA]</scope>
    <source>
        <strain evidence="1 2">DSM 21165</strain>
    </source>
</reference>
<evidence type="ECO:0000313" key="2">
    <source>
        <dbReference type="Proteomes" id="UP000251545"/>
    </source>
</evidence>
<evidence type="ECO:0000313" key="1">
    <source>
        <dbReference type="EMBL" id="PQV48915.1"/>
    </source>
</evidence>
<sequence>MKAKILFLLFISILFSSKITYGQTGGKKINARLIVCSGLSEKNVPLDDLKEIRVKEGEKVTLYVKWFNLKKKSYITSMDFLDINGNYLAQSSEYKFKAKNKTHNTWNNRKFKKVIVPEGVIKIRINLDDVIILEREIEIKYKSE</sequence>
<name>A0A362X0N8_9FLAO</name>
<evidence type="ECO:0008006" key="3">
    <source>
        <dbReference type="Google" id="ProtNLM"/>
    </source>
</evidence>
<dbReference type="RefSeq" id="WP_105473529.1">
    <property type="nucleotide sequence ID" value="NZ_PVEO01000004.1"/>
</dbReference>
<gene>
    <name evidence="1" type="ORF">CLV33_104121</name>
</gene>
<dbReference type="Proteomes" id="UP000251545">
    <property type="component" value="Unassembled WGS sequence"/>
</dbReference>
<protein>
    <recommendedName>
        <fullName evidence="3">DUF4352 domain-containing protein</fullName>
    </recommendedName>
</protein>
<dbReference type="EMBL" id="PVEO01000004">
    <property type="protein sequence ID" value="PQV48915.1"/>
    <property type="molecule type" value="Genomic_DNA"/>
</dbReference>
<organism evidence="1 2">
    <name type="scientific">Jejuia pallidilutea</name>
    <dbReference type="NCBI Taxonomy" id="504487"/>
    <lineage>
        <taxon>Bacteria</taxon>
        <taxon>Pseudomonadati</taxon>
        <taxon>Bacteroidota</taxon>
        <taxon>Flavobacteriia</taxon>
        <taxon>Flavobacteriales</taxon>
        <taxon>Flavobacteriaceae</taxon>
        <taxon>Jejuia</taxon>
    </lineage>
</organism>
<accession>A0A362X0N8</accession>
<dbReference type="AlphaFoldDB" id="A0A362X0N8"/>